<sequence length="143" mass="15994">MKISTRGRYALRVLIDLAEHNTGEFIPLKEIAERQGISEKYLESIIVVFSRAGYVQGQRGKGGGYRLVRDADSYTIGDVLRKIEGSLAPVACLDSEVNTCPRAAGCKTLEMWQKYYEMTNEFFDGITVADLVRRGDAGDDYMI</sequence>
<name>A0A1Q9JLF5_9FIRM</name>
<dbReference type="InterPro" id="IPR036388">
    <property type="entry name" value="WH-like_DNA-bd_sf"/>
</dbReference>
<dbReference type="STRING" id="1261640.BHK98_12150"/>
<dbReference type="PROSITE" id="PS51197">
    <property type="entry name" value="HTH_RRF2_2"/>
    <property type="match status" value="1"/>
</dbReference>
<proteinExistence type="predicted"/>
<keyword evidence="3" id="KW-1185">Reference proteome</keyword>
<evidence type="ECO:0000313" key="3">
    <source>
        <dbReference type="Proteomes" id="UP000187404"/>
    </source>
</evidence>
<dbReference type="EMBL" id="MJIE01000001">
    <property type="protein sequence ID" value="OLR57060.1"/>
    <property type="molecule type" value="Genomic_DNA"/>
</dbReference>
<accession>A0A1Q9JLF5</accession>
<evidence type="ECO:0000313" key="2">
    <source>
        <dbReference type="EMBL" id="OLR57060.1"/>
    </source>
</evidence>
<dbReference type="Gene3D" id="1.10.10.10">
    <property type="entry name" value="Winged helix-like DNA-binding domain superfamily/Winged helix DNA-binding domain"/>
    <property type="match status" value="1"/>
</dbReference>
<reference evidence="2 3" key="1">
    <citation type="journal article" date="2016" name="Appl. Environ. Microbiol.">
        <title>Function and Phylogeny of Bacterial Butyryl Coenzyme A:Acetate Transferases and Their Diversity in the Proximal Colon of Swine.</title>
        <authorList>
            <person name="Trachsel J."/>
            <person name="Bayles D.O."/>
            <person name="Looft T."/>
            <person name="Levine U.Y."/>
            <person name="Allen H.K."/>
        </authorList>
    </citation>
    <scope>NUCLEOTIDE SEQUENCE [LARGE SCALE GENOMIC DNA]</scope>
    <source>
        <strain evidence="2 3">68-3-10</strain>
    </source>
</reference>
<protein>
    <submittedName>
        <fullName evidence="2">Rrf2 family transcriptional regulator</fullName>
    </submittedName>
</protein>
<dbReference type="NCBIfam" id="TIGR00738">
    <property type="entry name" value="rrf2_super"/>
    <property type="match status" value="1"/>
</dbReference>
<dbReference type="GeneID" id="303113972"/>
<evidence type="ECO:0000256" key="1">
    <source>
        <dbReference type="ARBA" id="ARBA00023125"/>
    </source>
</evidence>
<keyword evidence="1" id="KW-0238">DNA-binding</keyword>
<dbReference type="Pfam" id="PF02082">
    <property type="entry name" value="Rrf2"/>
    <property type="match status" value="1"/>
</dbReference>
<dbReference type="AlphaFoldDB" id="A0A1Q9JLF5"/>
<dbReference type="GO" id="GO:0003677">
    <property type="term" value="F:DNA binding"/>
    <property type="evidence" value="ECO:0007669"/>
    <property type="project" value="UniProtKB-KW"/>
</dbReference>
<dbReference type="RefSeq" id="WP_075715204.1">
    <property type="nucleotide sequence ID" value="NZ_MJIE01000001.1"/>
</dbReference>
<organism evidence="2 3">
    <name type="scientific">Hornefia porci</name>
    <dbReference type="NCBI Taxonomy" id="2652292"/>
    <lineage>
        <taxon>Bacteria</taxon>
        <taxon>Bacillati</taxon>
        <taxon>Bacillota</taxon>
        <taxon>Clostridia</taxon>
        <taxon>Peptostreptococcales</taxon>
        <taxon>Anaerovoracaceae</taxon>
        <taxon>Hornefia</taxon>
    </lineage>
</organism>
<gene>
    <name evidence="2" type="ORF">BHK98_12150</name>
</gene>
<comment type="caution">
    <text evidence="2">The sequence shown here is derived from an EMBL/GenBank/DDBJ whole genome shotgun (WGS) entry which is preliminary data.</text>
</comment>
<dbReference type="OrthoDB" id="9808360at2"/>
<dbReference type="PANTHER" id="PTHR33221">
    <property type="entry name" value="WINGED HELIX-TURN-HELIX TRANSCRIPTIONAL REGULATOR, RRF2 FAMILY"/>
    <property type="match status" value="1"/>
</dbReference>
<dbReference type="GO" id="GO:0003700">
    <property type="term" value="F:DNA-binding transcription factor activity"/>
    <property type="evidence" value="ECO:0007669"/>
    <property type="project" value="TreeGrafter"/>
</dbReference>
<dbReference type="InterPro" id="IPR000944">
    <property type="entry name" value="Tscrpt_reg_Rrf2"/>
</dbReference>
<dbReference type="PANTHER" id="PTHR33221:SF5">
    <property type="entry name" value="HTH-TYPE TRANSCRIPTIONAL REGULATOR ISCR"/>
    <property type="match status" value="1"/>
</dbReference>
<dbReference type="InterPro" id="IPR036390">
    <property type="entry name" value="WH_DNA-bd_sf"/>
</dbReference>
<dbReference type="GO" id="GO:0005829">
    <property type="term" value="C:cytosol"/>
    <property type="evidence" value="ECO:0007669"/>
    <property type="project" value="TreeGrafter"/>
</dbReference>
<dbReference type="Proteomes" id="UP000187404">
    <property type="component" value="Unassembled WGS sequence"/>
</dbReference>
<dbReference type="SUPFAM" id="SSF46785">
    <property type="entry name" value="Winged helix' DNA-binding domain"/>
    <property type="match status" value="1"/>
</dbReference>